<dbReference type="Pfam" id="PF13328">
    <property type="entry name" value="HD_4"/>
    <property type="match status" value="1"/>
</dbReference>
<dbReference type="EMBL" id="JACNJN010000130">
    <property type="protein sequence ID" value="MBC8335932.1"/>
    <property type="molecule type" value="Genomic_DNA"/>
</dbReference>
<dbReference type="Proteomes" id="UP000614469">
    <property type="component" value="Unassembled WGS sequence"/>
</dbReference>
<organism evidence="6 7">
    <name type="scientific">Candidatus Desulfolinea nitratireducens</name>
    <dbReference type="NCBI Taxonomy" id="2841698"/>
    <lineage>
        <taxon>Bacteria</taxon>
        <taxon>Bacillati</taxon>
        <taxon>Chloroflexota</taxon>
        <taxon>Anaerolineae</taxon>
        <taxon>Anaerolineales</taxon>
        <taxon>Anaerolineales incertae sedis</taxon>
        <taxon>Candidatus Desulfolinea</taxon>
    </lineage>
</organism>
<dbReference type="Pfam" id="PF13291">
    <property type="entry name" value="ACT_4"/>
    <property type="match status" value="1"/>
</dbReference>
<dbReference type="PROSITE" id="PS51880">
    <property type="entry name" value="TGS"/>
    <property type="match status" value="1"/>
</dbReference>
<dbReference type="PROSITE" id="PS51831">
    <property type="entry name" value="HD"/>
    <property type="match status" value="1"/>
</dbReference>
<dbReference type="InterPro" id="IPR033655">
    <property type="entry name" value="TGS_RelA/SpoT"/>
</dbReference>
<dbReference type="GO" id="GO:0005886">
    <property type="term" value="C:plasma membrane"/>
    <property type="evidence" value="ECO:0007669"/>
    <property type="project" value="TreeGrafter"/>
</dbReference>
<evidence type="ECO:0000313" key="6">
    <source>
        <dbReference type="EMBL" id="MBC8335932.1"/>
    </source>
</evidence>
<dbReference type="InterPro" id="IPR007685">
    <property type="entry name" value="RelA_SpoT"/>
</dbReference>
<dbReference type="InterPro" id="IPR003607">
    <property type="entry name" value="HD/PDEase_dom"/>
</dbReference>
<dbReference type="FunFam" id="3.30.460.10:FF:000001">
    <property type="entry name" value="GTP pyrophosphokinase RelA"/>
    <property type="match status" value="1"/>
</dbReference>
<dbReference type="GO" id="GO:0015969">
    <property type="term" value="P:guanosine tetraphosphate metabolic process"/>
    <property type="evidence" value="ECO:0007669"/>
    <property type="project" value="InterPro"/>
</dbReference>
<reference evidence="6 7" key="1">
    <citation type="submission" date="2020-08" db="EMBL/GenBank/DDBJ databases">
        <title>Bridging the membrane lipid divide: bacteria of the FCB group superphylum have the potential to synthesize archaeal ether lipids.</title>
        <authorList>
            <person name="Villanueva L."/>
            <person name="Von Meijenfeldt F.A.B."/>
            <person name="Westbye A.B."/>
            <person name="Yadav S."/>
            <person name="Hopmans E.C."/>
            <person name="Dutilh B.E."/>
            <person name="Sinninghe Damste J.S."/>
        </authorList>
    </citation>
    <scope>NUCLEOTIDE SEQUENCE [LARGE SCALE GENOMIC DNA]</scope>
    <source>
        <strain evidence="6">NIOZ-UU36</strain>
    </source>
</reference>
<dbReference type="CDD" id="cd05399">
    <property type="entry name" value="NT_Rel-Spo_like"/>
    <property type="match status" value="1"/>
</dbReference>
<dbReference type="SUPFAM" id="SSF109604">
    <property type="entry name" value="HD-domain/PDEase-like"/>
    <property type="match status" value="1"/>
</dbReference>
<gene>
    <name evidence="6" type="ORF">H8E29_11750</name>
</gene>
<dbReference type="CDD" id="cd04876">
    <property type="entry name" value="ACT_RelA-SpoT"/>
    <property type="match status" value="1"/>
</dbReference>
<name>A0A8J6NML0_9CHLR</name>
<protein>
    <submittedName>
        <fullName evidence="6">Bifunctional (P)ppGpp synthetase/guanosine-3',5'-bis(Diphosphate) 3'-pyrophosphohydrolase</fullName>
    </submittedName>
</protein>
<dbReference type="InterPro" id="IPR045865">
    <property type="entry name" value="ACT-like_dom_sf"/>
</dbReference>
<comment type="function">
    <text evidence="2">In eubacteria ppGpp (guanosine 3'-diphosphate 5'-diphosphate) is a mediator of the stringent response that coordinates a variety of cellular activities in response to changes in nutritional abundance.</text>
</comment>
<dbReference type="InterPro" id="IPR045600">
    <property type="entry name" value="RelA/SpoT_AH_RIS"/>
</dbReference>
<dbReference type="AlphaFoldDB" id="A0A8J6NML0"/>
<dbReference type="NCBIfam" id="TIGR00691">
    <property type="entry name" value="spoT_relA"/>
    <property type="match status" value="1"/>
</dbReference>
<dbReference type="InterPro" id="IPR012675">
    <property type="entry name" value="Beta-grasp_dom_sf"/>
</dbReference>
<dbReference type="InterPro" id="IPR004095">
    <property type="entry name" value="TGS"/>
</dbReference>
<evidence type="ECO:0000259" key="4">
    <source>
        <dbReference type="PROSITE" id="PS51831"/>
    </source>
</evidence>
<dbReference type="InterPro" id="IPR043519">
    <property type="entry name" value="NT_sf"/>
</dbReference>
<evidence type="ECO:0000259" key="3">
    <source>
        <dbReference type="PROSITE" id="PS51671"/>
    </source>
</evidence>
<proteinExistence type="inferred from homology"/>
<dbReference type="InterPro" id="IPR004811">
    <property type="entry name" value="RelA/Spo_fam"/>
</dbReference>
<dbReference type="InterPro" id="IPR002912">
    <property type="entry name" value="ACT_dom"/>
</dbReference>
<dbReference type="InterPro" id="IPR006674">
    <property type="entry name" value="HD_domain"/>
</dbReference>
<evidence type="ECO:0000259" key="5">
    <source>
        <dbReference type="PROSITE" id="PS51880"/>
    </source>
</evidence>
<sequence>MTIDGLLAQLPEKNSLADRELVQRAYRVAEKAHRGQKRASGEPYVTHCLAVASILAELQVPTAVIAAGLLHDTVEDTKITLEDLQSDFGGEITNLVDGVTKLTNLPRVSKDNQHAEILKASETGELRQQENEAEEERYNKPALMGRSPDLVSETLRKTFLAMGNDVRIVLIKLADRLHNMRTLRFMPEHKRKRIAQQTLDIFAPLANRLGIWQIKWELEDLGFRNTNPEKYKEIASHLDARREGREKQIQFMLIELEKMLTREGIQSKVTGRPKHIYSIYRKMMKKNKPFEMVRDVRAIRIIVNDVPDCYSALGLIHTRWRPLPNEFDDYIAAPKDNFYQSLHTAVIHDDGKPLEIQIRTPEMHESAEFGIAAHWRYKEDGGRNDLYNERIDNLRRMMEWDQDVDDATEFVESMKTDVFQDRVYIFTPNGDIIDLPAGSTPIDFAYHIHTDVGHRCRGAKVNGKLVSLSHELETGEQVHILTAKRGGPSRDWLNTNLGLVKTQRAKSKMRVWFRKQDQAQNIAQGRTLLEKELQRIGIKEKTNFENLARRMGYQSTEDLSLALGIGDLSVNSVVTQLSNEEQQAETLLPSAPDSGAEATNAINVVGLKGLLTNVAKCCNPTPGDEIVGYITRGRGASIHRSDCPNILRTTEQERLVQVNWGSLARTYPVPIRITAFDRSGLFGDVSYILSNDGINMIDANVKVVKGIADIQLVIEVSDINQLSRLLTRVENLPNVLEAQRQLPG</sequence>
<dbReference type="CDD" id="cd01668">
    <property type="entry name" value="TGS_RSH"/>
    <property type="match status" value="1"/>
</dbReference>
<dbReference type="PROSITE" id="PS51671">
    <property type="entry name" value="ACT"/>
    <property type="match status" value="1"/>
</dbReference>
<evidence type="ECO:0000256" key="1">
    <source>
        <dbReference type="ARBA" id="ARBA00025704"/>
    </source>
</evidence>
<evidence type="ECO:0000313" key="7">
    <source>
        <dbReference type="Proteomes" id="UP000614469"/>
    </source>
</evidence>
<dbReference type="SUPFAM" id="SSF81271">
    <property type="entry name" value="TGS-like"/>
    <property type="match status" value="1"/>
</dbReference>
<dbReference type="SMART" id="SM00471">
    <property type="entry name" value="HDc"/>
    <property type="match status" value="1"/>
</dbReference>
<dbReference type="PANTHER" id="PTHR21262">
    <property type="entry name" value="GUANOSINE-3',5'-BIS DIPHOSPHATE 3'-PYROPHOSPHOHYDROLASE"/>
    <property type="match status" value="1"/>
</dbReference>
<dbReference type="SMART" id="SM00954">
    <property type="entry name" value="RelA_SpoT"/>
    <property type="match status" value="1"/>
</dbReference>
<dbReference type="SUPFAM" id="SSF81301">
    <property type="entry name" value="Nucleotidyltransferase"/>
    <property type="match status" value="1"/>
</dbReference>
<dbReference type="Gene3D" id="3.30.460.10">
    <property type="entry name" value="Beta Polymerase, domain 2"/>
    <property type="match status" value="1"/>
</dbReference>
<dbReference type="CDD" id="cd00077">
    <property type="entry name" value="HDc"/>
    <property type="match status" value="1"/>
</dbReference>
<feature type="domain" description="ACT" evidence="3">
    <location>
        <begin position="670"/>
        <end position="743"/>
    </location>
</feature>
<accession>A0A8J6NML0</accession>
<dbReference type="Gene3D" id="1.10.3210.10">
    <property type="entry name" value="Hypothetical protein af1432"/>
    <property type="match status" value="1"/>
</dbReference>
<dbReference type="Pfam" id="PF19296">
    <property type="entry name" value="RelA_AH_RIS"/>
    <property type="match status" value="1"/>
</dbReference>
<dbReference type="FunFam" id="3.10.20.30:FF:000002">
    <property type="entry name" value="GTP pyrophosphokinase (RelA/SpoT)"/>
    <property type="match status" value="1"/>
</dbReference>
<dbReference type="PANTHER" id="PTHR21262:SF31">
    <property type="entry name" value="GTP PYROPHOSPHOKINASE"/>
    <property type="match status" value="1"/>
</dbReference>
<comment type="pathway">
    <text evidence="1">Purine metabolism.</text>
</comment>
<feature type="domain" description="HD" evidence="4">
    <location>
        <begin position="44"/>
        <end position="180"/>
    </location>
</feature>
<dbReference type="SUPFAM" id="SSF55021">
    <property type="entry name" value="ACT-like"/>
    <property type="match status" value="1"/>
</dbReference>
<dbReference type="InterPro" id="IPR012676">
    <property type="entry name" value="TGS-like"/>
</dbReference>
<comment type="similarity">
    <text evidence="2">Belongs to the relA/spoT family.</text>
</comment>
<feature type="domain" description="TGS" evidence="5">
    <location>
        <begin position="421"/>
        <end position="482"/>
    </location>
</feature>
<dbReference type="Gene3D" id="3.10.20.30">
    <property type="match status" value="1"/>
</dbReference>
<dbReference type="Gene3D" id="3.30.70.260">
    <property type="match status" value="1"/>
</dbReference>
<comment type="caution">
    <text evidence="6">The sequence shown here is derived from an EMBL/GenBank/DDBJ whole genome shotgun (WGS) entry which is preliminary data.</text>
</comment>
<dbReference type="Pfam" id="PF02824">
    <property type="entry name" value="TGS"/>
    <property type="match status" value="1"/>
</dbReference>
<dbReference type="Pfam" id="PF04607">
    <property type="entry name" value="RelA_SpoT"/>
    <property type="match status" value="1"/>
</dbReference>
<evidence type="ECO:0000256" key="2">
    <source>
        <dbReference type="RuleBase" id="RU003847"/>
    </source>
</evidence>